<name>A0A1I6QCN6_9RHOB</name>
<organism evidence="3 4">
    <name type="scientific">Sulfitobacter marinus</name>
    <dbReference type="NCBI Taxonomy" id="394264"/>
    <lineage>
        <taxon>Bacteria</taxon>
        <taxon>Pseudomonadati</taxon>
        <taxon>Pseudomonadota</taxon>
        <taxon>Alphaproteobacteria</taxon>
        <taxon>Rhodobacterales</taxon>
        <taxon>Roseobacteraceae</taxon>
        <taxon>Sulfitobacter</taxon>
    </lineage>
</organism>
<accession>A0A1I6QCN6</accession>
<reference evidence="4" key="1">
    <citation type="submission" date="2016-10" db="EMBL/GenBank/DDBJ databases">
        <authorList>
            <person name="Varghese N."/>
            <person name="Submissions S."/>
        </authorList>
    </citation>
    <scope>NUCLEOTIDE SEQUENCE [LARGE SCALE GENOMIC DNA]</scope>
    <source>
        <strain evidence="4">DSM 23422</strain>
    </source>
</reference>
<dbReference type="EMBL" id="FPAJ01000001">
    <property type="protein sequence ID" value="SFS50050.1"/>
    <property type="molecule type" value="Genomic_DNA"/>
</dbReference>
<keyword evidence="4" id="KW-1185">Reference proteome</keyword>
<evidence type="ECO:0000256" key="1">
    <source>
        <dbReference type="SAM" id="MobiDB-lite"/>
    </source>
</evidence>
<dbReference type="Pfam" id="PF00144">
    <property type="entry name" value="Beta-lactamase"/>
    <property type="match status" value="1"/>
</dbReference>
<dbReference type="SUPFAM" id="SSF56601">
    <property type="entry name" value="beta-lactamase/transpeptidase-like"/>
    <property type="match status" value="1"/>
</dbReference>
<proteinExistence type="predicted"/>
<sequence length="294" mass="32148">MRTENTCSHWISSSGNEGSRGSQSAIFPYWSFTKTTIAICALKLCEDSVLDLDAPIKGAAYTCRQLLAHTSGLPDYGQFPEYGRAVRAHEAPWSREKMLDLSLSKGMLFEPEQGWSYSNIGYMFVRDMIEDATGQSLGQVVSSMICRPLHLDSIEFADTREQFTKLHWRAAANYDPLWVYHGCLIGNAADAARLLHGLFSGDLLRRDTLRLMIDTKLLGGPLPGRPWSQCGYALGLMSGSIDGIGRSIGHSGAGPFCVNAVYHFPDVDDPITVASFTGGIDEGKAEFAAVALVR</sequence>
<dbReference type="STRING" id="394264.SAMN04488040_0643"/>
<dbReference type="AlphaFoldDB" id="A0A1I6QCN6"/>
<evidence type="ECO:0000259" key="2">
    <source>
        <dbReference type="Pfam" id="PF00144"/>
    </source>
</evidence>
<dbReference type="InterPro" id="IPR050789">
    <property type="entry name" value="Diverse_Enzym_Activities"/>
</dbReference>
<protein>
    <submittedName>
        <fullName evidence="3">Beta-lactamase</fullName>
    </submittedName>
</protein>
<dbReference type="RefSeq" id="WP_093914875.1">
    <property type="nucleotide sequence ID" value="NZ_FPAJ01000001.1"/>
</dbReference>
<evidence type="ECO:0000313" key="4">
    <source>
        <dbReference type="Proteomes" id="UP000199239"/>
    </source>
</evidence>
<dbReference type="InterPro" id="IPR001466">
    <property type="entry name" value="Beta-lactam-related"/>
</dbReference>
<dbReference type="Gene3D" id="3.40.710.10">
    <property type="entry name" value="DD-peptidase/beta-lactamase superfamily"/>
    <property type="match status" value="1"/>
</dbReference>
<dbReference type="Proteomes" id="UP000199239">
    <property type="component" value="Unassembled WGS sequence"/>
</dbReference>
<dbReference type="PANTHER" id="PTHR43283">
    <property type="entry name" value="BETA-LACTAMASE-RELATED"/>
    <property type="match status" value="1"/>
</dbReference>
<feature type="region of interest" description="Disordered" evidence="1">
    <location>
        <begin position="1"/>
        <end position="22"/>
    </location>
</feature>
<dbReference type="OrthoDB" id="5377981at2"/>
<feature type="domain" description="Beta-lactamase-related" evidence="2">
    <location>
        <begin position="25"/>
        <end position="267"/>
    </location>
</feature>
<dbReference type="InterPro" id="IPR012338">
    <property type="entry name" value="Beta-lactam/transpept-like"/>
</dbReference>
<evidence type="ECO:0000313" key="3">
    <source>
        <dbReference type="EMBL" id="SFS50050.1"/>
    </source>
</evidence>
<gene>
    <name evidence="3" type="ORF">SAMN04488040_0643</name>
</gene>